<dbReference type="Pfam" id="PF16209">
    <property type="entry name" value="PhoLip_ATPase_N"/>
    <property type="match status" value="1"/>
</dbReference>
<feature type="non-terminal residue" evidence="3">
    <location>
        <position position="239"/>
    </location>
</feature>
<dbReference type="EMBL" id="JABANM010006553">
    <property type="protein sequence ID" value="KAF4745743.1"/>
    <property type="molecule type" value="Genomic_DNA"/>
</dbReference>
<sequence length="239" mass="26107">SSKNEGSSPVMASSAAARSSDTQDDNLPNGLQTGRDSSPSRHLAFVTNLLNAPSESFASQGRDEGEEFTRSVESFVIADADSRGVSTRFTDRLARAQAFARGMLPKILQRGSSSSMISPFEFDEEDFPSGISNQSYGNESSVERSANAETIDLLFGPHISDAPANFHVRSNRALAELMASDPDSTVADEFSLCALISAGHRTEFDNRVSSTKYRLLTFIPVNLWEQFHRVANIWFLLVS</sequence>
<feature type="non-terminal residue" evidence="3">
    <location>
        <position position="1"/>
    </location>
</feature>
<comment type="caution">
    <text evidence="3">The sequence shown here is derived from an EMBL/GenBank/DDBJ whole genome shotgun (WGS) entry which is preliminary data.</text>
</comment>
<dbReference type="PANTHER" id="PTHR24092">
    <property type="entry name" value="PROBABLE PHOSPHOLIPID-TRANSPORTING ATPASE"/>
    <property type="match status" value="1"/>
</dbReference>
<reference evidence="3 4" key="1">
    <citation type="submission" date="2020-04" db="EMBL/GenBank/DDBJ databases">
        <title>Perkinsus olseni comparative genomics.</title>
        <authorList>
            <person name="Bogema D.R."/>
        </authorList>
    </citation>
    <scope>NUCLEOTIDE SEQUENCE [LARGE SCALE GENOMIC DNA]</scope>
    <source>
        <strain evidence="3">ATCC PRA-205</strain>
    </source>
</reference>
<gene>
    <name evidence="3" type="ORF">FOZ62_010412</name>
</gene>
<evidence type="ECO:0000313" key="3">
    <source>
        <dbReference type="EMBL" id="KAF4745743.1"/>
    </source>
</evidence>
<organism evidence="3 4">
    <name type="scientific">Perkinsus olseni</name>
    <name type="common">Perkinsus atlanticus</name>
    <dbReference type="NCBI Taxonomy" id="32597"/>
    <lineage>
        <taxon>Eukaryota</taxon>
        <taxon>Sar</taxon>
        <taxon>Alveolata</taxon>
        <taxon>Perkinsozoa</taxon>
        <taxon>Perkinsea</taxon>
        <taxon>Perkinsida</taxon>
        <taxon>Perkinsidae</taxon>
        <taxon>Perkinsus</taxon>
    </lineage>
</organism>
<protein>
    <recommendedName>
        <fullName evidence="2">P-type ATPase N-terminal domain-containing protein</fullName>
    </recommendedName>
</protein>
<dbReference type="GO" id="GO:0005886">
    <property type="term" value="C:plasma membrane"/>
    <property type="evidence" value="ECO:0007669"/>
    <property type="project" value="TreeGrafter"/>
</dbReference>
<dbReference type="GO" id="GO:0045332">
    <property type="term" value="P:phospholipid translocation"/>
    <property type="evidence" value="ECO:0007669"/>
    <property type="project" value="TreeGrafter"/>
</dbReference>
<dbReference type="AlphaFoldDB" id="A0A7J6TKF9"/>
<dbReference type="GO" id="GO:0140326">
    <property type="term" value="F:ATPase-coupled intramembrane lipid transporter activity"/>
    <property type="evidence" value="ECO:0007669"/>
    <property type="project" value="TreeGrafter"/>
</dbReference>
<dbReference type="PANTHER" id="PTHR24092:SF218">
    <property type="entry name" value="PHOSPHOLIPID-TRANSPORTING ATPASE"/>
    <property type="match status" value="1"/>
</dbReference>
<feature type="compositionally biased region" description="Polar residues" evidence="1">
    <location>
        <begin position="1"/>
        <end position="37"/>
    </location>
</feature>
<feature type="region of interest" description="Disordered" evidence="1">
    <location>
        <begin position="1"/>
        <end position="42"/>
    </location>
</feature>
<evidence type="ECO:0000256" key="1">
    <source>
        <dbReference type="SAM" id="MobiDB-lite"/>
    </source>
</evidence>
<evidence type="ECO:0000259" key="2">
    <source>
        <dbReference type="Pfam" id="PF16209"/>
    </source>
</evidence>
<evidence type="ECO:0000313" key="4">
    <source>
        <dbReference type="Proteomes" id="UP000574390"/>
    </source>
</evidence>
<name>A0A7J6TKF9_PEROL</name>
<feature type="domain" description="P-type ATPase N-terminal" evidence="2">
    <location>
        <begin position="205"/>
        <end position="238"/>
    </location>
</feature>
<dbReference type="InterPro" id="IPR032631">
    <property type="entry name" value="P-type_ATPase_N"/>
</dbReference>
<dbReference type="Proteomes" id="UP000574390">
    <property type="component" value="Unassembled WGS sequence"/>
</dbReference>
<proteinExistence type="predicted"/>
<accession>A0A7J6TKF9</accession>